<name>A0A897MRV0_9EURY</name>
<dbReference type="EMBL" id="CP064786">
    <property type="protein sequence ID" value="QSG02758.1"/>
    <property type="molecule type" value="Genomic_DNA"/>
</dbReference>
<keyword evidence="2" id="KW-1133">Transmembrane helix</keyword>
<evidence type="ECO:0000256" key="1">
    <source>
        <dbReference type="SAM" id="MobiDB-lite"/>
    </source>
</evidence>
<dbReference type="RefSeq" id="WP_238479900.1">
    <property type="nucleotide sequence ID" value="NZ_CP064786.1"/>
</dbReference>
<evidence type="ECO:0000256" key="2">
    <source>
        <dbReference type="SAM" id="Phobius"/>
    </source>
</evidence>
<reference evidence="3" key="1">
    <citation type="submission" date="2020-11" db="EMBL/GenBank/DDBJ databases">
        <title>Carbohydrate-dependent, anaerobic sulfur respiration: A novel catabolism in halophilic archaea.</title>
        <authorList>
            <person name="Sorokin D.Y."/>
            <person name="Messina E."/>
            <person name="Smedile F."/>
            <person name="La Cono V."/>
            <person name="Hallsworth J.E."/>
            <person name="Yakimov M.M."/>
        </authorList>
    </citation>
    <scope>NUCLEOTIDE SEQUENCE</scope>
    <source>
        <strain evidence="3">AArc-S</strain>
    </source>
</reference>
<gene>
    <name evidence="3" type="ORF">AArcS_1546</name>
</gene>
<feature type="compositionally biased region" description="Polar residues" evidence="1">
    <location>
        <begin position="93"/>
        <end position="102"/>
    </location>
</feature>
<evidence type="ECO:0000313" key="4">
    <source>
        <dbReference type="Proteomes" id="UP000663586"/>
    </source>
</evidence>
<feature type="region of interest" description="Disordered" evidence="1">
    <location>
        <begin position="79"/>
        <end position="102"/>
    </location>
</feature>
<sequence>MAKITLFEFNPRGRIQIGPSGPDDEGLFSADIDRTDDDGAEDVETAEVDDSGLGIAAVLIPLVILAVIGVAVKTLLGGDDEEELEPDEESEGTISRFTSTTE</sequence>
<organism evidence="3 4">
    <name type="scientific">Natranaeroarchaeum sulfidigenes</name>
    <dbReference type="NCBI Taxonomy" id="2784880"/>
    <lineage>
        <taxon>Archaea</taxon>
        <taxon>Methanobacteriati</taxon>
        <taxon>Methanobacteriota</taxon>
        <taxon>Stenosarchaea group</taxon>
        <taxon>Halobacteria</taxon>
        <taxon>Halobacteriales</taxon>
        <taxon>Natronoarchaeaceae</taxon>
        <taxon>Natranaeroarchaeum</taxon>
    </lineage>
</organism>
<feature type="transmembrane region" description="Helical" evidence="2">
    <location>
        <begin position="53"/>
        <end position="72"/>
    </location>
</feature>
<accession>A0A897MRV0</accession>
<dbReference type="GeneID" id="70684930"/>
<proteinExistence type="predicted"/>
<feature type="compositionally biased region" description="Acidic residues" evidence="1">
    <location>
        <begin position="79"/>
        <end position="91"/>
    </location>
</feature>
<dbReference type="AlphaFoldDB" id="A0A897MRV0"/>
<keyword evidence="2" id="KW-0472">Membrane</keyword>
<keyword evidence="2" id="KW-0812">Transmembrane</keyword>
<protein>
    <submittedName>
        <fullName evidence="3">Uncharacterized protein</fullName>
    </submittedName>
</protein>
<dbReference type="Proteomes" id="UP000663586">
    <property type="component" value="Chromosome"/>
</dbReference>
<evidence type="ECO:0000313" key="3">
    <source>
        <dbReference type="EMBL" id="QSG02758.1"/>
    </source>
</evidence>
<keyword evidence="4" id="KW-1185">Reference proteome</keyword>
<dbReference type="KEGG" id="hara:AArcS_1546"/>